<evidence type="ECO:0000256" key="7">
    <source>
        <dbReference type="ARBA" id="ARBA00023303"/>
    </source>
</evidence>
<feature type="region of interest" description="Disordered" evidence="9">
    <location>
        <begin position="497"/>
        <end position="518"/>
    </location>
</feature>
<feature type="transmembrane region" description="Helical" evidence="10">
    <location>
        <begin position="343"/>
        <end position="362"/>
    </location>
</feature>
<feature type="transmembrane region" description="Helical" evidence="10">
    <location>
        <begin position="317"/>
        <end position="337"/>
    </location>
</feature>
<evidence type="ECO:0000256" key="6">
    <source>
        <dbReference type="ARBA" id="ARBA00023136"/>
    </source>
</evidence>
<evidence type="ECO:0000256" key="10">
    <source>
        <dbReference type="SAM" id="Phobius"/>
    </source>
</evidence>
<protein>
    <submittedName>
        <fullName evidence="12">(pine wood nematode) hypothetical protein</fullName>
    </submittedName>
</protein>
<comment type="similarity">
    <text evidence="8">Belongs to the two pore domain potassium channel (TC 1.A.1.8) family.</text>
</comment>
<feature type="domain" description="Potassium channel" evidence="11">
    <location>
        <begin position="322"/>
        <end position="396"/>
    </location>
</feature>
<dbReference type="SUPFAM" id="SSF81324">
    <property type="entry name" value="Voltage-gated potassium channels"/>
    <property type="match status" value="2"/>
</dbReference>
<keyword evidence="3 8" id="KW-0812">Transmembrane</keyword>
<feature type="domain" description="Potassium channel" evidence="11">
    <location>
        <begin position="172"/>
        <end position="236"/>
    </location>
</feature>
<dbReference type="GO" id="GO:0005886">
    <property type="term" value="C:plasma membrane"/>
    <property type="evidence" value="ECO:0007669"/>
    <property type="project" value="TreeGrafter"/>
</dbReference>
<feature type="region of interest" description="Disordered" evidence="9">
    <location>
        <begin position="292"/>
        <end position="311"/>
    </location>
</feature>
<dbReference type="EMBL" id="CAJFCV020000005">
    <property type="protein sequence ID" value="CAG9122387.1"/>
    <property type="molecule type" value="Genomic_DNA"/>
</dbReference>
<keyword evidence="13" id="KW-1185">Reference proteome</keyword>
<keyword evidence="7 8" id="KW-0407">Ion channel</keyword>
<accession>A0A7I8X504</accession>
<proteinExistence type="inferred from homology"/>
<feature type="transmembrane region" description="Helical" evidence="10">
    <location>
        <begin position="215"/>
        <end position="236"/>
    </location>
</feature>
<reference evidence="12" key="1">
    <citation type="submission" date="2020-09" db="EMBL/GenBank/DDBJ databases">
        <authorList>
            <person name="Kikuchi T."/>
        </authorList>
    </citation>
    <scope>NUCLEOTIDE SEQUENCE</scope>
    <source>
        <strain evidence="12">Ka4C1</strain>
    </source>
</reference>
<organism evidence="12 13">
    <name type="scientific">Bursaphelenchus xylophilus</name>
    <name type="common">Pinewood nematode worm</name>
    <name type="synonym">Aphelenchoides xylophilus</name>
    <dbReference type="NCBI Taxonomy" id="6326"/>
    <lineage>
        <taxon>Eukaryota</taxon>
        <taxon>Metazoa</taxon>
        <taxon>Ecdysozoa</taxon>
        <taxon>Nematoda</taxon>
        <taxon>Chromadorea</taxon>
        <taxon>Rhabditida</taxon>
        <taxon>Tylenchina</taxon>
        <taxon>Tylenchomorpha</taxon>
        <taxon>Aphelenchoidea</taxon>
        <taxon>Aphelenchoididae</taxon>
        <taxon>Bursaphelenchus</taxon>
    </lineage>
</organism>
<feature type="transmembrane region" description="Helical" evidence="10">
    <location>
        <begin position="184"/>
        <end position="203"/>
    </location>
</feature>
<dbReference type="Proteomes" id="UP000582659">
    <property type="component" value="Unassembled WGS sequence"/>
</dbReference>
<dbReference type="EMBL" id="CAJFDI010000005">
    <property type="protein sequence ID" value="CAD5231232.1"/>
    <property type="molecule type" value="Genomic_DNA"/>
</dbReference>
<evidence type="ECO:0000256" key="1">
    <source>
        <dbReference type="ARBA" id="ARBA00004141"/>
    </source>
</evidence>
<dbReference type="GO" id="GO:0022841">
    <property type="term" value="F:potassium ion leak channel activity"/>
    <property type="evidence" value="ECO:0007669"/>
    <property type="project" value="TreeGrafter"/>
</dbReference>
<feature type="compositionally biased region" description="Low complexity" evidence="9">
    <location>
        <begin position="298"/>
        <end position="307"/>
    </location>
</feature>
<dbReference type="GO" id="GO:0030322">
    <property type="term" value="P:stabilization of membrane potential"/>
    <property type="evidence" value="ECO:0007669"/>
    <property type="project" value="TreeGrafter"/>
</dbReference>
<dbReference type="PANTHER" id="PTHR11003">
    <property type="entry name" value="POTASSIUM CHANNEL, SUBFAMILY K"/>
    <property type="match status" value="1"/>
</dbReference>
<evidence type="ECO:0000256" key="2">
    <source>
        <dbReference type="ARBA" id="ARBA00022448"/>
    </source>
</evidence>
<name>A0A7I8X504_BURXY</name>
<evidence type="ECO:0000256" key="5">
    <source>
        <dbReference type="ARBA" id="ARBA00023065"/>
    </source>
</evidence>
<dbReference type="PRINTS" id="PR01333">
    <property type="entry name" value="2POREKCHANEL"/>
</dbReference>
<evidence type="ECO:0000256" key="9">
    <source>
        <dbReference type="SAM" id="MobiDB-lite"/>
    </source>
</evidence>
<evidence type="ECO:0000313" key="12">
    <source>
        <dbReference type="EMBL" id="CAD5231232.1"/>
    </source>
</evidence>
<keyword evidence="6 10" id="KW-0472">Membrane</keyword>
<keyword evidence="4 10" id="KW-1133">Transmembrane helix</keyword>
<gene>
    <name evidence="12" type="ORF">BXYJ_LOCUS11378</name>
</gene>
<dbReference type="InterPro" id="IPR003280">
    <property type="entry name" value="2pore_dom_K_chnl"/>
</dbReference>
<keyword evidence="2 8" id="KW-0813">Transport</keyword>
<comment type="subcellular location">
    <subcellularLocation>
        <location evidence="1">Membrane</location>
        <topology evidence="1">Multi-pass membrane protein</topology>
    </subcellularLocation>
</comment>
<evidence type="ECO:0000256" key="4">
    <source>
        <dbReference type="ARBA" id="ARBA00022989"/>
    </source>
</evidence>
<sequence length="518" mass="57583">MGIKVMLNRNLSSGKKMAKSVTFKLSCSKASPVFIHVFMVVSVAAYTLFGAYVMRSFENSEIEKINRENGYLGPPGRSKRAADSGEIVLSGPELSALAPGLRGCVQNAIHDMLLLAGCTPDELNKLSITALDDCYRYADIHLPNKTKRIATTTPRTPTTTIEYRRFQALMSDNDEGEEEVGWSFHNAVVFAFTVITTIGYGNVAPVTTAGRAFCVVYGLIGVPLALLTIADIGMFLNKFVKFVVKTISNLKDDVDRYRFQRRKLKKSASGSTNSSNDTVQIKDIEEANNNITERSKSTAKSESSNSSQEERRTSESVTLAVIFGLYLITGSFIISLYEPEMNFFTAVYFTFVSLTTIGLGDIVPKRYDFLILTFAYITVGLALTTMAIEIAAEFLKKLHYFGRKIEDVASVDIWFGGRKMKLKSLIRHLGDQLNIPVEELDKFDINNFVGDAMKVKDGELKTLRKEPKPVSYDDVKRESDLEDVEFADELLSYTSEENPLKTARNGDGVLLNKTQSAR</sequence>
<dbReference type="Gene3D" id="1.10.287.70">
    <property type="match status" value="1"/>
</dbReference>
<dbReference type="Proteomes" id="UP000659654">
    <property type="component" value="Unassembled WGS sequence"/>
</dbReference>
<dbReference type="OrthoDB" id="297496at2759"/>
<dbReference type="InterPro" id="IPR013099">
    <property type="entry name" value="K_chnl_dom"/>
</dbReference>
<evidence type="ECO:0000256" key="3">
    <source>
        <dbReference type="ARBA" id="ARBA00022692"/>
    </source>
</evidence>
<dbReference type="GO" id="GO:0015271">
    <property type="term" value="F:outward rectifier potassium channel activity"/>
    <property type="evidence" value="ECO:0007669"/>
    <property type="project" value="TreeGrafter"/>
</dbReference>
<evidence type="ECO:0000259" key="11">
    <source>
        <dbReference type="Pfam" id="PF07885"/>
    </source>
</evidence>
<evidence type="ECO:0000313" key="13">
    <source>
        <dbReference type="Proteomes" id="UP000659654"/>
    </source>
</evidence>
<keyword evidence="5 8" id="KW-0406">Ion transport</keyword>
<feature type="transmembrane region" description="Helical" evidence="10">
    <location>
        <begin position="369"/>
        <end position="388"/>
    </location>
</feature>
<dbReference type="Pfam" id="PF07885">
    <property type="entry name" value="Ion_trans_2"/>
    <property type="match status" value="2"/>
</dbReference>
<evidence type="ECO:0000256" key="8">
    <source>
        <dbReference type="RuleBase" id="RU003857"/>
    </source>
</evidence>
<feature type="transmembrane region" description="Helical" evidence="10">
    <location>
        <begin position="33"/>
        <end position="54"/>
    </location>
</feature>
<dbReference type="SMR" id="A0A7I8X504"/>
<dbReference type="AlphaFoldDB" id="A0A7I8X504"/>
<comment type="caution">
    <text evidence="12">The sequence shown here is derived from an EMBL/GenBank/DDBJ whole genome shotgun (WGS) entry which is preliminary data.</text>
</comment>
<dbReference type="PANTHER" id="PTHR11003:SF273">
    <property type="entry name" value="TWIK FAMILY OF POTASSIUM CHANNELS PROTEIN 9"/>
    <property type="match status" value="1"/>
</dbReference>